<evidence type="ECO:0000313" key="3">
    <source>
        <dbReference type="EMBL" id="MQT14416.1"/>
    </source>
</evidence>
<gene>
    <name evidence="3" type="ORF">F0357_17520</name>
</gene>
<protein>
    <submittedName>
        <fullName evidence="3">DDE-type integrase/transposase/recombinase</fullName>
    </submittedName>
</protein>
<dbReference type="Pfam" id="PF02914">
    <property type="entry name" value="DDE_2"/>
    <property type="match status" value="1"/>
</dbReference>
<feature type="domain" description="Integrase catalytic" evidence="1">
    <location>
        <begin position="256"/>
        <end position="392"/>
    </location>
</feature>
<dbReference type="GO" id="GO:0003677">
    <property type="term" value="F:DNA binding"/>
    <property type="evidence" value="ECO:0007669"/>
    <property type="project" value="InterPro"/>
</dbReference>
<dbReference type="SUPFAM" id="SSF53098">
    <property type="entry name" value="Ribonuclease H-like"/>
    <property type="match status" value="1"/>
</dbReference>
<dbReference type="Pfam" id="PF09299">
    <property type="entry name" value="Mu-transpos_C"/>
    <property type="match status" value="1"/>
</dbReference>
<dbReference type="Gene3D" id="3.30.420.10">
    <property type="entry name" value="Ribonuclease H-like superfamily/Ribonuclease H"/>
    <property type="match status" value="1"/>
</dbReference>
<sequence>MADLREWWTAAEFADLGLPGVPVDKKAVLAMIERCGGNDDAREYTAANPLGIWRRRQGRGGGREYRMDVLPTNARTALALRLRRAAEPARPETADRDDRERSEAWRWFDALPQKRKDEARRRLDALLAVRDLEVTGRPRNLAMMQVASATDVSLATLYGWARLVAGLDRADWLPALAPRHVGRVAEADIPEEAWQAFLADYLRPEPPTLASCYRRLEEIAKARGWRIPSEKTFARRVDALPRTSVVLAREGLEALRRQYPAQQRDRSGFSALEAVNADGHTFDVFVQWLDGSISRPVLVGFQDLLSGKILSWRLAKTENAATVLLAFGDLVEAFGIPEHCYLDNGRQFASKWFTGGIANRYRFKVRATDPDGLLKALGVEVHWTTPYSGQSKPIERAWRDFATDLAKHPAFSGAYTGRSPDNKPSNYGSRAVPLEVFERVIAEGIREHNARLGRRSKVCGGRLSFDQVFAASYADSMIRRASPEQCRLWLLAAEGVTVRTDASVHLEGNRYWHEKLTDHVGHKVIIRFDPDDLHAGVHVYRLDGAHIVEAPVVEAVGFADTAASREHARARKSWLRAQKELLASQRRLSIDDLAAMLPAVEAAEPPPAPAVIRPVFGNLAVAAAPAEAEDTQAEVLSLFSAGLRRWRAEDPSP</sequence>
<dbReference type="InterPro" id="IPR009057">
    <property type="entry name" value="Homeodomain-like_sf"/>
</dbReference>
<proteinExistence type="predicted"/>
<dbReference type="Proteomes" id="UP000332515">
    <property type="component" value="Unassembled WGS sequence"/>
</dbReference>
<dbReference type="InterPro" id="IPR015378">
    <property type="entry name" value="Transposase-like_Mu_C"/>
</dbReference>
<dbReference type="Gene3D" id="1.10.10.60">
    <property type="entry name" value="Homeodomain-like"/>
    <property type="match status" value="2"/>
</dbReference>
<dbReference type="SUPFAM" id="SSF46689">
    <property type="entry name" value="Homeodomain-like"/>
    <property type="match status" value="2"/>
</dbReference>
<dbReference type="PROSITE" id="PS50994">
    <property type="entry name" value="INTEGRASE"/>
    <property type="match status" value="1"/>
</dbReference>
<dbReference type="GO" id="GO:0006313">
    <property type="term" value="P:DNA transposition"/>
    <property type="evidence" value="ECO:0007669"/>
    <property type="project" value="InterPro"/>
</dbReference>
<dbReference type="InterPro" id="IPR015126">
    <property type="entry name" value="Mu_I-gamma"/>
</dbReference>
<evidence type="ECO:0000259" key="2">
    <source>
        <dbReference type="PROSITE" id="PS51702"/>
    </source>
</evidence>
<name>A0A6A7Y6H6_9HYPH</name>
<reference evidence="3 4" key="1">
    <citation type="submission" date="2019-09" db="EMBL/GenBank/DDBJ databases">
        <title>Segnochrobactrum spirostomi gen. nov., sp. nov., isolated from the ciliate Spirostomum cf. yagiui and description of a novel family, Segnochrobactraceae fam. nov. within the order Rhizobiales of the class Alphaproteobacteria.</title>
        <authorList>
            <person name="Akter S."/>
            <person name="Shazib S.U.A."/>
            <person name="Shin M.K."/>
        </authorList>
    </citation>
    <scope>NUCLEOTIDE SEQUENCE [LARGE SCALE GENOMIC DNA]</scope>
    <source>
        <strain evidence="3 4">Sp-1</strain>
    </source>
</reference>
<dbReference type="SUPFAM" id="SSF46955">
    <property type="entry name" value="Putative DNA-binding domain"/>
    <property type="match status" value="1"/>
</dbReference>
<dbReference type="EMBL" id="VWNA01000001">
    <property type="protein sequence ID" value="MQT14416.1"/>
    <property type="molecule type" value="Genomic_DNA"/>
</dbReference>
<comment type="caution">
    <text evidence="3">The sequence shown here is derived from an EMBL/GenBank/DDBJ whole genome shotgun (WGS) entry which is preliminary data.</text>
</comment>
<dbReference type="AlphaFoldDB" id="A0A6A7Y6H6"/>
<dbReference type="InterPro" id="IPR003314">
    <property type="entry name" value="Mu-type_HTH"/>
</dbReference>
<keyword evidence="4" id="KW-1185">Reference proteome</keyword>
<dbReference type="InterPro" id="IPR036397">
    <property type="entry name" value="RNaseH_sf"/>
</dbReference>
<dbReference type="Gene3D" id="2.30.30.130">
    <property type="entry name" value="Transposase, Mu, C-terminal"/>
    <property type="match status" value="1"/>
</dbReference>
<evidence type="ECO:0000259" key="1">
    <source>
        <dbReference type="PROSITE" id="PS50994"/>
    </source>
</evidence>
<dbReference type="Pfam" id="PF09039">
    <property type="entry name" value="HTH_Tnp_Mu_2"/>
    <property type="match status" value="1"/>
</dbReference>
<dbReference type="Gene3D" id="6.10.250.2550">
    <property type="match status" value="1"/>
</dbReference>
<dbReference type="InterPro" id="IPR004189">
    <property type="entry name" value="Phage_Mu_transposase"/>
</dbReference>
<dbReference type="GO" id="GO:0015074">
    <property type="term" value="P:DNA integration"/>
    <property type="evidence" value="ECO:0007669"/>
    <property type="project" value="InterPro"/>
</dbReference>
<organism evidence="3 4">
    <name type="scientific">Segnochrobactrum spirostomi</name>
    <dbReference type="NCBI Taxonomy" id="2608987"/>
    <lineage>
        <taxon>Bacteria</taxon>
        <taxon>Pseudomonadati</taxon>
        <taxon>Pseudomonadota</taxon>
        <taxon>Alphaproteobacteria</taxon>
        <taxon>Hyphomicrobiales</taxon>
        <taxon>Segnochrobactraceae</taxon>
        <taxon>Segnochrobactrum</taxon>
    </lineage>
</organism>
<dbReference type="SUPFAM" id="SSF50610">
    <property type="entry name" value="mu transposase, C-terminal domain"/>
    <property type="match status" value="1"/>
</dbReference>
<dbReference type="InterPro" id="IPR009061">
    <property type="entry name" value="DNA-bd_dom_put_sf"/>
</dbReference>
<evidence type="ECO:0000313" key="4">
    <source>
        <dbReference type="Proteomes" id="UP000332515"/>
    </source>
</evidence>
<dbReference type="GO" id="GO:0004803">
    <property type="term" value="F:transposase activity"/>
    <property type="evidence" value="ECO:0007669"/>
    <property type="project" value="InterPro"/>
</dbReference>
<dbReference type="RefSeq" id="WP_153485103.1">
    <property type="nucleotide sequence ID" value="NZ_VWNA01000001.1"/>
</dbReference>
<dbReference type="InterPro" id="IPR012337">
    <property type="entry name" value="RNaseH-like_sf"/>
</dbReference>
<dbReference type="PROSITE" id="PS51702">
    <property type="entry name" value="HTH_MU"/>
    <property type="match status" value="1"/>
</dbReference>
<dbReference type="InterPro" id="IPR036388">
    <property type="entry name" value="WH-like_DNA-bd_sf"/>
</dbReference>
<feature type="domain" description="HTH Mu-type" evidence="2">
    <location>
        <begin position="6"/>
        <end position="86"/>
    </location>
</feature>
<accession>A0A6A7Y6H6</accession>
<dbReference type="InterPro" id="IPR009004">
    <property type="entry name" value="Transposase_Mu_C"/>
</dbReference>
<dbReference type="InterPro" id="IPR001584">
    <property type="entry name" value="Integrase_cat-core"/>
</dbReference>
<dbReference type="Gene3D" id="1.10.10.10">
    <property type="entry name" value="Winged helix-like DNA-binding domain superfamily/Winged helix DNA-binding domain"/>
    <property type="match status" value="1"/>
</dbReference>